<dbReference type="Proteomes" id="UP000824262">
    <property type="component" value="Unassembled WGS sequence"/>
</dbReference>
<dbReference type="SUPFAM" id="SSF46689">
    <property type="entry name" value="Homeodomain-like"/>
    <property type="match status" value="1"/>
</dbReference>
<dbReference type="GO" id="GO:0003677">
    <property type="term" value="F:DNA binding"/>
    <property type="evidence" value="ECO:0007669"/>
    <property type="project" value="UniProtKB-UniRule"/>
</dbReference>
<evidence type="ECO:0000313" key="4">
    <source>
        <dbReference type="EMBL" id="HIQ77874.1"/>
    </source>
</evidence>
<name>A0A9D0ZCN6_9FIRM</name>
<comment type="caution">
    <text evidence="4">The sequence shown here is derived from an EMBL/GenBank/DDBJ whole genome shotgun (WGS) entry which is preliminary data.</text>
</comment>
<evidence type="ECO:0000256" key="2">
    <source>
        <dbReference type="PROSITE-ProRule" id="PRU00335"/>
    </source>
</evidence>
<protein>
    <submittedName>
        <fullName evidence="4">TetR/AcrR family transcriptional regulator</fullName>
    </submittedName>
</protein>
<dbReference type="InterPro" id="IPR039532">
    <property type="entry name" value="TetR_C_Firmicutes"/>
</dbReference>
<evidence type="ECO:0000256" key="1">
    <source>
        <dbReference type="ARBA" id="ARBA00023125"/>
    </source>
</evidence>
<dbReference type="AlphaFoldDB" id="A0A9D0ZCN6"/>
<gene>
    <name evidence="4" type="ORF">IAB77_01285</name>
</gene>
<keyword evidence="1 2" id="KW-0238">DNA-binding</keyword>
<reference evidence="4" key="2">
    <citation type="journal article" date="2021" name="PeerJ">
        <title>Extensive microbial diversity within the chicken gut microbiome revealed by metagenomics and culture.</title>
        <authorList>
            <person name="Gilroy R."/>
            <person name="Ravi A."/>
            <person name="Getino M."/>
            <person name="Pursley I."/>
            <person name="Horton D.L."/>
            <person name="Alikhan N.F."/>
            <person name="Baker D."/>
            <person name="Gharbi K."/>
            <person name="Hall N."/>
            <person name="Watson M."/>
            <person name="Adriaenssens E.M."/>
            <person name="Foster-Nyarko E."/>
            <person name="Jarju S."/>
            <person name="Secka A."/>
            <person name="Antonio M."/>
            <person name="Oren A."/>
            <person name="Chaudhuri R.R."/>
            <person name="La Ragione R."/>
            <person name="Hildebrand F."/>
            <person name="Pallen M.J."/>
        </authorList>
    </citation>
    <scope>NUCLEOTIDE SEQUENCE</scope>
    <source>
        <strain evidence="4">ChiBcolR7-354</strain>
    </source>
</reference>
<evidence type="ECO:0000313" key="5">
    <source>
        <dbReference type="Proteomes" id="UP000824262"/>
    </source>
</evidence>
<feature type="domain" description="HTH tetR-type" evidence="3">
    <location>
        <begin position="10"/>
        <end position="70"/>
    </location>
</feature>
<dbReference type="PROSITE" id="PS50977">
    <property type="entry name" value="HTH_TETR_2"/>
    <property type="match status" value="1"/>
</dbReference>
<proteinExistence type="predicted"/>
<dbReference type="Pfam" id="PF00440">
    <property type="entry name" value="TetR_N"/>
    <property type="match status" value="1"/>
</dbReference>
<dbReference type="Gene3D" id="1.10.357.10">
    <property type="entry name" value="Tetracycline Repressor, domain 2"/>
    <property type="match status" value="1"/>
</dbReference>
<dbReference type="PANTHER" id="PTHR43479">
    <property type="entry name" value="ACREF/ENVCD OPERON REPRESSOR-RELATED"/>
    <property type="match status" value="1"/>
</dbReference>
<accession>A0A9D0ZCN6</accession>
<dbReference type="PANTHER" id="PTHR43479:SF7">
    <property type="entry name" value="TETR-FAMILY TRANSCRIPTIONAL REGULATOR"/>
    <property type="match status" value="1"/>
</dbReference>
<sequence length="183" mass="20217">MEKKQDARVRYTKMMIRSSFIELLREKPVAKVSVTELCERAGINRATFYAHYADPSDLLRSIEEEFMSELSRWVGPAISARSSGALEETLTAIIEYIGENAAVCSVLLSSSGDANFQAKVVDAVEQPFLSSFSYDGSREEAKYYYTFAADGSVGMIKKWLAGGMKIPPKTLAGMIARFTARVG</sequence>
<dbReference type="EMBL" id="DVGA01000018">
    <property type="protein sequence ID" value="HIQ77874.1"/>
    <property type="molecule type" value="Genomic_DNA"/>
</dbReference>
<reference evidence="4" key="1">
    <citation type="submission" date="2020-10" db="EMBL/GenBank/DDBJ databases">
        <authorList>
            <person name="Gilroy R."/>
        </authorList>
    </citation>
    <scope>NUCLEOTIDE SEQUENCE</scope>
    <source>
        <strain evidence="4">ChiBcolR7-354</strain>
    </source>
</reference>
<evidence type="ECO:0000259" key="3">
    <source>
        <dbReference type="PROSITE" id="PS50977"/>
    </source>
</evidence>
<organism evidence="4 5">
    <name type="scientific">Candidatus Scatomorpha intestinavium</name>
    <dbReference type="NCBI Taxonomy" id="2840922"/>
    <lineage>
        <taxon>Bacteria</taxon>
        <taxon>Bacillati</taxon>
        <taxon>Bacillota</taxon>
        <taxon>Clostridia</taxon>
        <taxon>Eubacteriales</taxon>
        <taxon>Candidatus Scatomorpha</taxon>
    </lineage>
</organism>
<dbReference type="InterPro" id="IPR050624">
    <property type="entry name" value="HTH-type_Tx_Regulator"/>
</dbReference>
<dbReference type="Pfam" id="PF14278">
    <property type="entry name" value="TetR_C_8"/>
    <property type="match status" value="1"/>
</dbReference>
<dbReference type="InterPro" id="IPR009057">
    <property type="entry name" value="Homeodomain-like_sf"/>
</dbReference>
<feature type="DNA-binding region" description="H-T-H motif" evidence="2">
    <location>
        <begin position="33"/>
        <end position="52"/>
    </location>
</feature>
<dbReference type="InterPro" id="IPR001647">
    <property type="entry name" value="HTH_TetR"/>
</dbReference>